<organism evidence="1 2">
    <name type="scientific">Sellimonas catena</name>
    <dbReference type="NCBI Taxonomy" id="2994035"/>
    <lineage>
        <taxon>Bacteria</taxon>
        <taxon>Bacillati</taxon>
        <taxon>Bacillota</taxon>
        <taxon>Clostridia</taxon>
        <taxon>Lachnospirales</taxon>
        <taxon>Lachnospiraceae</taxon>
        <taxon>Sellimonas</taxon>
    </lineage>
</organism>
<reference evidence="1 2" key="1">
    <citation type="journal article" date="2023" name="Int. J. Syst. Evol. Microbiol.">
        <title>Sellimonas catena sp. nov., isolated from human faeces.</title>
        <authorList>
            <person name="Hisatomi A."/>
            <person name="Ohkuma M."/>
            <person name="Sakamoto M."/>
        </authorList>
    </citation>
    <scope>NUCLEOTIDE SEQUENCE [LARGE SCALE GENOMIC DNA]</scope>
    <source>
        <strain evidence="1 2">12EGH17</strain>
    </source>
</reference>
<keyword evidence="2" id="KW-1185">Reference proteome</keyword>
<evidence type="ECO:0000313" key="2">
    <source>
        <dbReference type="Proteomes" id="UP001145145"/>
    </source>
</evidence>
<dbReference type="AlphaFoldDB" id="A0A9W6C3Z4"/>
<dbReference type="RefSeq" id="WP_087253112.1">
    <property type="nucleotide sequence ID" value="NZ_BSBO01000003.1"/>
</dbReference>
<dbReference type="Proteomes" id="UP001145145">
    <property type="component" value="Unassembled WGS sequence"/>
</dbReference>
<comment type="caution">
    <text evidence="1">The sequence shown here is derived from an EMBL/GenBank/DDBJ whole genome shotgun (WGS) entry which is preliminary data.</text>
</comment>
<dbReference type="EMBL" id="BSBO01000003">
    <property type="protein sequence ID" value="GLG03244.1"/>
    <property type="molecule type" value="Genomic_DNA"/>
</dbReference>
<proteinExistence type="predicted"/>
<name>A0A9W6C3Z4_9FIRM</name>
<evidence type="ECO:0008006" key="3">
    <source>
        <dbReference type="Google" id="ProtNLM"/>
    </source>
</evidence>
<accession>A0A9W6C3Z4</accession>
<gene>
    <name evidence="1" type="ORF">Selli1_04180</name>
</gene>
<protein>
    <recommendedName>
        <fullName evidence="3">ADP-ribosylglycohydrolase</fullName>
    </recommendedName>
</protein>
<sequence length="63" mass="6959">MKNKIAGALFGMALGDAMGMPDATDIAADHIKESYIEILKKQNDVDFDHYIEVLMKGRETLAC</sequence>
<evidence type="ECO:0000313" key="1">
    <source>
        <dbReference type="EMBL" id="GLG03244.1"/>
    </source>
</evidence>